<evidence type="ECO:0000256" key="1">
    <source>
        <dbReference type="ARBA" id="ARBA00004141"/>
    </source>
</evidence>
<dbReference type="Proteomes" id="UP000027238">
    <property type="component" value="Unassembled WGS sequence"/>
</dbReference>
<keyword evidence="10 16" id="KW-0472">Membrane</keyword>
<reference evidence="20" key="1">
    <citation type="journal article" date="2014" name="Genome Announc.">
        <title>Draft genome sequence of Colletotrichum sublineola, a destructive pathogen of cultivated sorghum.</title>
        <authorList>
            <person name="Baroncelli R."/>
            <person name="Sanz-Martin J.M."/>
            <person name="Rech G.E."/>
            <person name="Sukno S.A."/>
            <person name="Thon M.R."/>
        </authorList>
    </citation>
    <scope>NUCLEOTIDE SEQUENCE [LARGE SCALE GENOMIC DNA]</scope>
    <source>
        <strain evidence="20">TX430BB</strain>
    </source>
</reference>
<feature type="transmembrane region" description="Helical" evidence="16">
    <location>
        <begin position="110"/>
        <end position="132"/>
    </location>
</feature>
<feature type="chain" id="PRO_5001630605" evidence="17">
    <location>
        <begin position="21"/>
        <end position="464"/>
    </location>
</feature>
<comment type="subcellular location">
    <subcellularLocation>
        <location evidence="2">Membrane</location>
        <topology evidence="2">Lipid-anchor</topology>
        <topology evidence="2">GPI-anchor</topology>
    </subcellularLocation>
    <subcellularLocation>
        <location evidence="1">Membrane</location>
        <topology evidence="1">Multi-pass membrane protein</topology>
    </subcellularLocation>
    <subcellularLocation>
        <location evidence="3">Secreted</location>
    </subcellularLocation>
</comment>
<comment type="caution">
    <text evidence="19">The sequence shown here is derived from an EMBL/GenBank/DDBJ whole genome shotgun (WGS) entry which is preliminary data.</text>
</comment>
<dbReference type="STRING" id="1173701.A0A066XRV0"/>
<feature type="transmembrane region" description="Helical" evidence="16">
    <location>
        <begin position="184"/>
        <end position="210"/>
    </location>
</feature>
<feature type="compositionally biased region" description="Polar residues" evidence="15">
    <location>
        <begin position="443"/>
        <end position="464"/>
    </location>
</feature>
<feature type="disulfide bond" evidence="14">
    <location>
        <begin position="56"/>
        <end position="63"/>
    </location>
</feature>
<feature type="signal peptide" evidence="17">
    <location>
        <begin position="1"/>
        <end position="20"/>
    </location>
</feature>
<evidence type="ECO:0000256" key="13">
    <source>
        <dbReference type="ARBA" id="ARBA00038359"/>
    </source>
</evidence>
<evidence type="ECO:0000256" key="3">
    <source>
        <dbReference type="ARBA" id="ARBA00004613"/>
    </source>
</evidence>
<evidence type="ECO:0000256" key="11">
    <source>
        <dbReference type="ARBA" id="ARBA00023157"/>
    </source>
</evidence>
<keyword evidence="12" id="KW-0449">Lipoprotein</keyword>
<evidence type="ECO:0000256" key="8">
    <source>
        <dbReference type="ARBA" id="ARBA00022729"/>
    </source>
</evidence>
<keyword evidence="5" id="KW-0964">Secreted</keyword>
<feature type="compositionally biased region" description="Low complexity" evidence="15">
    <location>
        <begin position="380"/>
        <end position="410"/>
    </location>
</feature>
<evidence type="ECO:0000313" key="19">
    <source>
        <dbReference type="EMBL" id="KDN70444.1"/>
    </source>
</evidence>
<feature type="disulfide bond" evidence="14">
    <location>
        <begin position="42"/>
        <end position="82"/>
    </location>
</feature>
<evidence type="ECO:0000256" key="9">
    <source>
        <dbReference type="ARBA" id="ARBA00022989"/>
    </source>
</evidence>
<dbReference type="Pfam" id="PF05730">
    <property type="entry name" value="CFEM"/>
    <property type="match status" value="1"/>
</dbReference>
<organism evidence="19 20">
    <name type="scientific">Colletotrichum sublineola</name>
    <name type="common">Sorghum anthracnose fungus</name>
    <dbReference type="NCBI Taxonomy" id="1173701"/>
    <lineage>
        <taxon>Eukaryota</taxon>
        <taxon>Fungi</taxon>
        <taxon>Dikarya</taxon>
        <taxon>Ascomycota</taxon>
        <taxon>Pezizomycotina</taxon>
        <taxon>Sordariomycetes</taxon>
        <taxon>Hypocreomycetidae</taxon>
        <taxon>Glomerellales</taxon>
        <taxon>Glomerellaceae</taxon>
        <taxon>Colletotrichum</taxon>
        <taxon>Colletotrichum graminicola species complex</taxon>
    </lineage>
</organism>
<keyword evidence="14" id="KW-0349">Heme</keyword>
<keyword evidence="8 17" id="KW-0732">Signal</keyword>
<dbReference type="InterPro" id="IPR049326">
    <property type="entry name" value="Rhodopsin_dom_fungi"/>
</dbReference>
<feature type="transmembrane region" description="Helical" evidence="16">
    <location>
        <begin position="222"/>
        <end position="250"/>
    </location>
</feature>
<evidence type="ECO:0000256" key="7">
    <source>
        <dbReference type="ARBA" id="ARBA00022692"/>
    </source>
</evidence>
<dbReference type="eggNOG" id="ENOG502SM6F">
    <property type="taxonomic scope" value="Eukaryota"/>
</dbReference>
<feature type="transmembrane region" description="Helical" evidence="16">
    <location>
        <begin position="302"/>
        <end position="323"/>
    </location>
</feature>
<dbReference type="PROSITE" id="PS52012">
    <property type="entry name" value="CFEM"/>
    <property type="match status" value="1"/>
</dbReference>
<dbReference type="GO" id="GO:0046872">
    <property type="term" value="F:metal ion binding"/>
    <property type="evidence" value="ECO:0007669"/>
    <property type="project" value="UniProtKB-UniRule"/>
</dbReference>
<dbReference type="PANTHER" id="PTHR33048">
    <property type="entry name" value="PTH11-LIKE INTEGRAL MEMBRANE PROTEIN (AFU_ORTHOLOGUE AFUA_5G11245)"/>
    <property type="match status" value="1"/>
</dbReference>
<feature type="transmembrane region" description="Helical" evidence="16">
    <location>
        <begin position="270"/>
        <end position="290"/>
    </location>
</feature>
<evidence type="ECO:0000256" key="2">
    <source>
        <dbReference type="ARBA" id="ARBA00004589"/>
    </source>
</evidence>
<dbReference type="OrthoDB" id="2496787at2759"/>
<dbReference type="SMART" id="SM00747">
    <property type="entry name" value="CFEM"/>
    <property type="match status" value="1"/>
</dbReference>
<evidence type="ECO:0000256" key="4">
    <source>
        <dbReference type="ARBA" id="ARBA00010031"/>
    </source>
</evidence>
<dbReference type="HOGENOM" id="CLU_028200_6_2_1"/>
<proteinExistence type="inferred from homology"/>
<dbReference type="OMA" id="CNDIHLQ"/>
<comment type="similarity">
    <text evidence="13">Belongs to the SAT4 family.</text>
</comment>
<keyword evidence="7 16" id="KW-0812">Transmembrane</keyword>
<feature type="disulfide bond" evidence="14">
    <location>
        <begin position="65"/>
        <end position="98"/>
    </location>
</feature>
<keyword evidence="6" id="KW-0336">GPI-anchor</keyword>
<evidence type="ECO:0000256" key="12">
    <source>
        <dbReference type="ARBA" id="ARBA00023288"/>
    </source>
</evidence>
<keyword evidence="20" id="KW-1185">Reference proteome</keyword>
<dbReference type="GO" id="GO:0005576">
    <property type="term" value="C:extracellular region"/>
    <property type="evidence" value="ECO:0007669"/>
    <property type="project" value="UniProtKB-SubCell"/>
</dbReference>
<feature type="domain" description="CFEM" evidence="18">
    <location>
        <begin position="9"/>
        <end position="123"/>
    </location>
</feature>
<gene>
    <name evidence="19" type="ORF">CSUB01_11980</name>
</gene>
<evidence type="ECO:0000256" key="16">
    <source>
        <dbReference type="SAM" id="Phobius"/>
    </source>
</evidence>
<feature type="disulfide bond" evidence="14">
    <location>
        <begin position="46"/>
        <end position="77"/>
    </location>
</feature>
<comment type="similarity">
    <text evidence="4">Belongs to the RBT5 family.</text>
</comment>
<evidence type="ECO:0000256" key="10">
    <source>
        <dbReference type="ARBA" id="ARBA00023136"/>
    </source>
</evidence>
<sequence>MKFSTYALSAMAVFSGVVSAATQASAAAQSPAQVAMTMFPPCALLCLKEIIPKSACASTDVPCLCTNVPLNTQLTGCILQSCTMYEGLTSKNASMTMCGAPVRDETTKPLLIGVIGGAIAIVVFGLRMCSGLPVDGRKLGWDDWTIVLAMILTMPPTIFAVTLSKNGLGKDMWTLPQKNIENVLLYYYLGELFYFAALTATKMSILIFMLRVFSMDKTFRHLVYGTMGLCLAYGISFVVCTAVQCVPISYSWEQLDSRKVGKCNNIHLQGWMSAICNIVIDIIILVLPLKKLSELQMQLKKKLMIMFMFSLGIFVTIVSVVRLRSLIVFANSQNITWDYTEAAFWSTIELHVGIICACLPSLRSLFMALGVKVLGSTNGNSQGNSNGCSNGQRSAGMKSGTSKSGMSSMAEKPAKSAPRQGDESDFIPLVDVDNGKSGFGESVHSTHSIRSTSSLPGTGNNSRL</sequence>
<keyword evidence="6" id="KW-0325">Glycoprotein</keyword>
<dbReference type="AlphaFoldDB" id="A0A066XRV0"/>
<evidence type="ECO:0000259" key="18">
    <source>
        <dbReference type="PROSITE" id="PS52012"/>
    </source>
</evidence>
<dbReference type="GO" id="GO:0098552">
    <property type="term" value="C:side of membrane"/>
    <property type="evidence" value="ECO:0007669"/>
    <property type="project" value="UniProtKB-KW"/>
</dbReference>
<evidence type="ECO:0000256" key="15">
    <source>
        <dbReference type="SAM" id="MobiDB-lite"/>
    </source>
</evidence>
<evidence type="ECO:0000256" key="5">
    <source>
        <dbReference type="ARBA" id="ARBA00022525"/>
    </source>
</evidence>
<keyword evidence="11 14" id="KW-1015">Disulfide bond</keyword>
<keyword evidence="9 16" id="KW-1133">Transmembrane helix</keyword>
<evidence type="ECO:0000313" key="20">
    <source>
        <dbReference type="Proteomes" id="UP000027238"/>
    </source>
</evidence>
<keyword evidence="14" id="KW-0408">Iron</keyword>
<feature type="region of interest" description="Disordered" evidence="15">
    <location>
        <begin position="380"/>
        <end position="464"/>
    </location>
</feature>
<accession>A0A066XRV0</accession>
<keyword evidence="14" id="KW-0479">Metal-binding</keyword>
<dbReference type="Pfam" id="PF20684">
    <property type="entry name" value="Fung_rhodopsin"/>
    <property type="match status" value="1"/>
</dbReference>
<evidence type="ECO:0000256" key="6">
    <source>
        <dbReference type="ARBA" id="ARBA00022622"/>
    </source>
</evidence>
<dbReference type="EMBL" id="JMSE01000344">
    <property type="protein sequence ID" value="KDN70444.1"/>
    <property type="molecule type" value="Genomic_DNA"/>
</dbReference>
<evidence type="ECO:0000256" key="17">
    <source>
        <dbReference type="SAM" id="SignalP"/>
    </source>
</evidence>
<dbReference type="PANTHER" id="PTHR33048:SF160">
    <property type="entry name" value="SAT4 FAMILY MEMBRANE PROTEIN"/>
    <property type="match status" value="1"/>
</dbReference>
<feature type="transmembrane region" description="Helical" evidence="16">
    <location>
        <begin position="144"/>
        <end position="164"/>
    </location>
</feature>
<dbReference type="InterPro" id="IPR052337">
    <property type="entry name" value="SAT4-like"/>
</dbReference>
<dbReference type="InterPro" id="IPR008427">
    <property type="entry name" value="Extracellular_membr_CFEM_dom"/>
</dbReference>
<feature type="binding site" description="axial binding residue" evidence="14">
    <location>
        <position position="60"/>
    </location>
    <ligand>
        <name>heme</name>
        <dbReference type="ChEBI" id="CHEBI:30413"/>
    </ligand>
    <ligandPart>
        <name>Fe</name>
        <dbReference type="ChEBI" id="CHEBI:18248"/>
    </ligandPart>
</feature>
<evidence type="ECO:0000256" key="14">
    <source>
        <dbReference type="PROSITE-ProRule" id="PRU01356"/>
    </source>
</evidence>
<name>A0A066XRV0_COLSU</name>
<protein>
    <submittedName>
        <fullName evidence="19">Putative CFEM domain-containing protein</fullName>
    </submittedName>
</protein>